<dbReference type="PANTHER" id="PTHR23159:SF31">
    <property type="entry name" value="CENTROSOME-ASSOCIATED PROTEIN CEP250 ISOFORM X1"/>
    <property type="match status" value="1"/>
</dbReference>
<feature type="compositionally biased region" description="Low complexity" evidence="2">
    <location>
        <begin position="25"/>
        <end position="65"/>
    </location>
</feature>
<keyword evidence="1" id="KW-0175">Coiled coil</keyword>
<feature type="domain" description="Transposable element P transposase-like RNase H" evidence="3">
    <location>
        <begin position="251"/>
        <end position="362"/>
    </location>
</feature>
<feature type="region of interest" description="Disordered" evidence="2">
    <location>
        <begin position="83"/>
        <end position="112"/>
    </location>
</feature>
<name>A0A6A4W715_AMPAM</name>
<dbReference type="Pfam" id="PF21788">
    <property type="entry name" value="TNP-like_GBD"/>
    <property type="match status" value="1"/>
</dbReference>
<evidence type="ECO:0000313" key="5">
    <source>
        <dbReference type="EMBL" id="KAF0301803.1"/>
    </source>
</evidence>
<feature type="region of interest" description="Disordered" evidence="2">
    <location>
        <begin position="25"/>
        <end position="71"/>
    </location>
</feature>
<feature type="coiled-coil region" evidence="1">
    <location>
        <begin position="826"/>
        <end position="923"/>
    </location>
</feature>
<feature type="coiled-coil region" evidence="1">
    <location>
        <begin position="125"/>
        <end position="184"/>
    </location>
</feature>
<evidence type="ECO:0000256" key="1">
    <source>
        <dbReference type="SAM" id="Coils"/>
    </source>
</evidence>
<feature type="region of interest" description="Disordered" evidence="2">
    <location>
        <begin position="634"/>
        <end position="653"/>
    </location>
</feature>
<dbReference type="Pfam" id="PF21787">
    <property type="entry name" value="TNP-like_RNaseH_N"/>
    <property type="match status" value="1"/>
</dbReference>
<comment type="caution">
    <text evidence="5">The sequence shown here is derived from an EMBL/GenBank/DDBJ whole genome shotgun (WGS) entry which is preliminary data.</text>
</comment>
<reference evidence="5 6" key="1">
    <citation type="submission" date="2019-07" db="EMBL/GenBank/DDBJ databases">
        <title>Draft genome assembly of a fouling barnacle, Amphibalanus amphitrite (Darwin, 1854): The first reference genome for Thecostraca.</title>
        <authorList>
            <person name="Kim W."/>
        </authorList>
    </citation>
    <scope>NUCLEOTIDE SEQUENCE [LARGE SCALE GENOMIC DNA]</scope>
    <source>
        <strain evidence="5">SNU_AA5</strain>
        <tissue evidence="5">Soma without cirri and trophi</tissue>
    </source>
</reference>
<feature type="domain" description="Transposable element P transposase-like GTP-binding insertion" evidence="4">
    <location>
        <begin position="399"/>
        <end position="505"/>
    </location>
</feature>
<dbReference type="OrthoDB" id="10403836at2759"/>
<protein>
    <submittedName>
        <fullName evidence="5">Transposable element P transposase</fullName>
    </submittedName>
</protein>
<dbReference type="PANTHER" id="PTHR23159">
    <property type="entry name" value="CENTROSOMAL PROTEIN 2"/>
    <property type="match status" value="1"/>
</dbReference>
<evidence type="ECO:0000256" key="2">
    <source>
        <dbReference type="SAM" id="MobiDB-lite"/>
    </source>
</evidence>
<keyword evidence="6" id="KW-1185">Reference proteome</keyword>
<dbReference type="InterPro" id="IPR048365">
    <property type="entry name" value="TNP-like_RNaseH_N"/>
</dbReference>
<dbReference type="Gene3D" id="1.10.287.1490">
    <property type="match status" value="1"/>
</dbReference>
<dbReference type="InterPro" id="IPR048366">
    <property type="entry name" value="TNP-like_GBD"/>
</dbReference>
<evidence type="ECO:0000259" key="3">
    <source>
        <dbReference type="Pfam" id="PF21787"/>
    </source>
</evidence>
<evidence type="ECO:0000313" key="6">
    <source>
        <dbReference type="Proteomes" id="UP000440578"/>
    </source>
</evidence>
<evidence type="ECO:0000259" key="4">
    <source>
        <dbReference type="Pfam" id="PF21788"/>
    </source>
</evidence>
<feature type="compositionally biased region" description="Polar residues" evidence="2">
    <location>
        <begin position="92"/>
        <end position="101"/>
    </location>
</feature>
<gene>
    <name evidence="5" type="ORF">FJT64_025974</name>
</gene>
<sequence length="1015" mass="113013">MQSHVQSTPVRLLSHPETLAYSWSSTPAAPARAAPSEAPTRAAPSEAPASVSTPARAAPSEAPASVSTCGTPSVAAECGDLNVATPIRPHRSNASGHTPSSRRPGYDRPPSVRTPLHCRLWKGDLTISQRRCASLKAEKRELTAELRRERRRHRAEERRWRAEEKRLRTQLSDAEDAVTQLKSALGGIFSDRQLTTLRTGRRVNWEQQDIVRALVIRCCSRKCYQLLKDKFQFPLPGLSTLRRWTRGFRTSPGILDMALQIMRSSADTMTSHERLLVMSFDEITIDPRVAYDSTDDAVYGPNDKMQVVMVRSLCSRWKQPVFFDYNKDVTKDLLHRIIAAVESAGYVVVAMVCDLGPANRKLLWSPKAADGLGIDPEDGFFAHPCDPSRKIFTFADVPHLLKLLRNHILRQGLQLPGGPVIDKKVFCNLLEKDNSEFRLCHFLKWKHITVRGQECQRVYLAAQLLSERVAKAVSHIFGDRYRKEAEFIALVDQAFDTFNSRHVSDGKLHRSAFGLAHTIEDQYSCLLKFTKVMRDARVVGSNSMLPFQKGFVMSSTALRGLYSAVQRHHGLRLPTDLPAQSGLRRKLLLAVLLEEKEPTYLSATTLDLDHEPPVEPEVPDADVTAVENLVTARQPCPGPAASAGAAPPPASLPSGATGVASLSRQALAYVAGYVAAKCATVDSTLGKITSDASEVPRDERYAWIDTLSRGGLTVPSARWLDEVEQLEVLFTTMHGGDVDRGPGVVRRLAEAAALKFPQLHPYVLRKYAMTRTQLRVREIRRLIGDRERLRKEQPTCSREAKRARLYVHPGPSLSVMSTIGDFGPTVSRLQSNVQSLQEETETCQRAAGELRDRRDSLQRRVDEADRQLAERRAALNQFQFKLKSQGLLVEDCEKRAKEAEQENAAVQAELTQMRDAIATEKRERLERLEAADGRVQGLARRFRDASLLSQPDEATPESDSEATRARVEAARETVARLVSQLEADQGQHMVPPEVKNATLKDAQACVDGLKRQLGL</sequence>
<dbReference type="EMBL" id="VIIS01001120">
    <property type="protein sequence ID" value="KAF0301803.1"/>
    <property type="molecule type" value="Genomic_DNA"/>
</dbReference>
<proteinExistence type="predicted"/>
<accession>A0A6A4W715</accession>
<dbReference type="AlphaFoldDB" id="A0A6A4W715"/>
<dbReference type="Proteomes" id="UP000440578">
    <property type="component" value="Unassembled WGS sequence"/>
</dbReference>
<organism evidence="5 6">
    <name type="scientific">Amphibalanus amphitrite</name>
    <name type="common">Striped barnacle</name>
    <name type="synonym">Balanus amphitrite</name>
    <dbReference type="NCBI Taxonomy" id="1232801"/>
    <lineage>
        <taxon>Eukaryota</taxon>
        <taxon>Metazoa</taxon>
        <taxon>Ecdysozoa</taxon>
        <taxon>Arthropoda</taxon>
        <taxon>Crustacea</taxon>
        <taxon>Multicrustacea</taxon>
        <taxon>Cirripedia</taxon>
        <taxon>Thoracica</taxon>
        <taxon>Thoracicalcarea</taxon>
        <taxon>Balanomorpha</taxon>
        <taxon>Balanoidea</taxon>
        <taxon>Balanidae</taxon>
        <taxon>Amphibalaninae</taxon>
        <taxon>Amphibalanus</taxon>
    </lineage>
</organism>